<dbReference type="EMBL" id="VYKJ01000027">
    <property type="protein sequence ID" value="KAA8994687.1"/>
    <property type="molecule type" value="Genomic_DNA"/>
</dbReference>
<gene>
    <name evidence="2" type="ORF">FJU30_25930</name>
</gene>
<keyword evidence="3" id="KW-1185">Reference proteome</keyword>
<accession>A0A5J5FQR1</accession>
<reference evidence="2 3" key="1">
    <citation type="submission" date="2019-09" db="EMBL/GenBank/DDBJ databases">
        <authorList>
            <person name="Li Y."/>
        </authorList>
    </citation>
    <scope>NUCLEOTIDE SEQUENCE [LARGE SCALE GENOMIC DNA]</scope>
    <source>
        <strain evidence="2 3">L3-3HA</strain>
    </source>
</reference>
<dbReference type="OrthoDB" id="6419848at2"/>
<proteinExistence type="predicted"/>
<dbReference type="NCBIfam" id="NF041551">
    <property type="entry name" value="YlcI_YnfO_N"/>
    <property type="match status" value="1"/>
</dbReference>
<sequence length="63" mass="7297">MPTGFKNNRSTTKGVRFPHELIDEINTSVEQEKTDNPNANFSAWVLDACHRKLDAIRRKNQQK</sequence>
<name>A0A5J5FQR1_9GAMM</name>
<dbReference type="InterPro" id="IPR025030">
    <property type="entry name" value="DUF3950"/>
</dbReference>
<protein>
    <submittedName>
        <fullName evidence="2">DUF3950 domain-containing protein</fullName>
    </submittedName>
</protein>
<dbReference type="RefSeq" id="WP_150437838.1">
    <property type="nucleotide sequence ID" value="NZ_VYKJ01000027.1"/>
</dbReference>
<evidence type="ECO:0000259" key="1">
    <source>
        <dbReference type="Pfam" id="PF13132"/>
    </source>
</evidence>
<dbReference type="AlphaFoldDB" id="A0A5J5FQR1"/>
<comment type="caution">
    <text evidence="2">The sequence shown here is derived from an EMBL/GenBank/DDBJ whole genome shotgun (WGS) entry which is preliminary data.</text>
</comment>
<dbReference type="Pfam" id="PF13132">
    <property type="entry name" value="DUF3950"/>
    <property type="match status" value="1"/>
</dbReference>
<feature type="domain" description="DUF3950" evidence="1">
    <location>
        <begin position="21"/>
        <end position="53"/>
    </location>
</feature>
<dbReference type="Proteomes" id="UP000335415">
    <property type="component" value="Unassembled WGS sequence"/>
</dbReference>
<organism evidence="2 3">
    <name type="scientific">Affinibrenneria salicis</name>
    <dbReference type="NCBI Taxonomy" id="2590031"/>
    <lineage>
        <taxon>Bacteria</taxon>
        <taxon>Pseudomonadati</taxon>
        <taxon>Pseudomonadota</taxon>
        <taxon>Gammaproteobacteria</taxon>
        <taxon>Enterobacterales</taxon>
        <taxon>Pectobacteriaceae</taxon>
        <taxon>Affinibrenneria</taxon>
    </lineage>
</organism>
<evidence type="ECO:0000313" key="3">
    <source>
        <dbReference type="Proteomes" id="UP000335415"/>
    </source>
</evidence>
<evidence type="ECO:0000313" key="2">
    <source>
        <dbReference type="EMBL" id="KAA8994687.1"/>
    </source>
</evidence>